<proteinExistence type="predicted"/>
<evidence type="ECO:0000313" key="1">
    <source>
        <dbReference type="EMBL" id="PNS98422.1"/>
    </source>
</evidence>
<reference evidence="1 2" key="1">
    <citation type="journal article" date="2006" name="Science">
        <title>The genome of black cottonwood, Populus trichocarpa (Torr. &amp; Gray).</title>
        <authorList>
            <person name="Tuskan G.A."/>
            <person name="Difazio S."/>
            <person name="Jansson S."/>
            <person name="Bohlmann J."/>
            <person name="Grigoriev I."/>
            <person name="Hellsten U."/>
            <person name="Putnam N."/>
            <person name="Ralph S."/>
            <person name="Rombauts S."/>
            <person name="Salamov A."/>
            <person name="Schein J."/>
            <person name="Sterck L."/>
            <person name="Aerts A."/>
            <person name="Bhalerao R.R."/>
            <person name="Bhalerao R.P."/>
            <person name="Blaudez D."/>
            <person name="Boerjan W."/>
            <person name="Brun A."/>
            <person name="Brunner A."/>
            <person name="Busov V."/>
            <person name="Campbell M."/>
            <person name="Carlson J."/>
            <person name="Chalot M."/>
            <person name="Chapman J."/>
            <person name="Chen G.L."/>
            <person name="Cooper D."/>
            <person name="Coutinho P.M."/>
            <person name="Couturier J."/>
            <person name="Covert S."/>
            <person name="Cronk Q."/>
            <person name="Cunningham R."/>
            <person name="Davis J."/>
            <person name="Degroeve S."/>
            <person name="Dejardin A."/>
            <person name="Depamphilis C."/>
            <person name="Detter J."/>
            <person name="Dirks B."/>
            <person name="Dubchak I."/>
            <person name="Duplessis S."/>
            <person name="Ehlting J."/>
            <person name="Ellis B."/>
            <person name="Gendler K."/>
            <person name="Goodstein D."/>
            <person name="Gribskov M."/>
            <person name="Grimwood J."/>
            <person name="Groover A."/>
            <person name="Gunter L."/>
            <person name="Hamberger B."/>
            <person name="Heinze B."/>
            <person name="Helariutta Y."/>
            <person name="Henrissat B."/>
            <person name="Holligan D."/>
            <person name="Holt R."/>
            <person name="Huang W."/>
            <person name="Islam-Faridi N."/>
            <person name="Jones S."/>
            <person name="Jones-Rhoades M."/>
            <person name="Jorgensen R."/>
            <person name="Joshi C."/>
            <person name="Kangasjarvi J."/>
            <person name="Karlsson J."/>
            <person name="Kelleher C."/>
            <person name="Kirkpatrick R."/>
            <person name="Kirst M."/>
            <person name="Kohler A."/>
            <person name="Kalluri U."/>
            <person name="Larimer F."/>
            <person name="Leebens-Mack J."/>
            <person name="Leple J.C."/>
            <person name="Locascio P."/>
            <person name="Lou Y."/>
            <person name="Lucas S."/>
            <person name="Martin F."/>
            <person name="Montanini B."/>
            <person name="Napoli C."/>
            <person name="Nelson D.R."/>
            <person name="Nelson C."/>
            <person name="Nieminen K."/>
            <person name="Nilsson O."/>
            <person name="Pereda V."/>
            <person name="Peter G."/>
            <person name="Philippe R."/>
            <person name="Pilate G."/>
            <person name="Poliakov A."/>
            <person name="Razumovskaya J."/>
            <person name="Richardson P."/>
            <person name="Rinaldi C."/>
            <person name="Ritland K."/>
            <person name="Rouze P."/>
            <person name="Ryaboy D."/>
            <person name="Schmutz J."/>
            <person name="Schrader J."/>
            <person name="Segerman B."/>
            <person name="Shin H."/>
            <person name="Siddiqui A."/>
            <person name="Sterky F."/>
            <person name="Terry A."/>
            <person name="Tsai C.J."/>
            <person name="Uberbacher E."/>
            <person name="Unneberg P."/>
            <person name="Vahala J."/>
            <person name="Wall K."/>
            <person name="Wessler S."/>
            <person name="Yang G."/>
            <person name="Yin T."/>
            <person name="Douglas C."/>
            <person name="Marra M."/>
            <person name="Sandberg G."/>
            <person name="Van de Peer Y."/>
            <person name="Rokhsar D."/>
        </authorList>
    </citation>
    <scope>NUCLEOTIDE SEQUENCE [LARGE SCALE GENOMIC DNA]</scope>
    <source>
        <strain evidence="2">cv. Nisqually</strain>
    </source>
</reference>
<gene>
    <name evidence="1" type="ORF">POPTR_016G076200</name>
</gene>
<organism evidence="1 2">
    <name type="scientific">Populus trichocarpa</name>
    <name type="common">Western balsam poplar</name>
    <name type="synonym">Populus balsamifera subsp. trichocarpa</name>
    <dbReference type="NCBI Taxonomy" id="3694"/>
    <lineage>
        <taxon>Eukaryota</taxon>
        <taxon>Viridiplantae</taxon>
        <taxon>Streptophyta</taxon>
        <taxon>Embryophyta</taxon>
        <taxon>Tracheophyta</taxon>
        <taxon>Spermatophyta</taxon>
        <taxon>Magnoliopsida</taxon>
        <taxon>eudicotyledons</taxon>
        <taxon>Gunneridae</taxon>
        <taxon>Pentapetalae</taxon>
        <taxon>rosids</taxon>
        <taxon>fabids</taxon>
        <taxon>Malpighiales</taxon>
        <taxon>Salicaceae</taxon>
        <taxon>Saliceae</taxon>
        <taxon>Populus</taxon>
    </lineage>
</organism>
<evidence type="ECO:0000313" key="2">
    <source>
        <dbReference type="Proteomes" id="UP000006729"/>
    </source>
</evidence>
<dbReference type="InParanoid" id="A0A2K1XCB7"/>
<dbReference type="AlphaFoldDB" id="A0A2K1XCB7"/>
<accession>A0A2K1XCB7</accession>
<dbReference type="Proteomes" id="UP000006729">
    <property type="component" value="Chromosome 16"/>
</dbReference>
<name>A0A2K1XCB7_POPTR</name>
<protein>
    <submittedName>
        <fullName evidence="1">Uncharacterized protein</fullName>
    </submittedName>
</protein>
<dbReference type="EMBL" id="CM009305">
    <property type="protein sequence ID" value="PNS98422.1"/>
    <property type="molecule type" value="Genomic_DNA"/>
</dbReference>
<sequence length="53" mass="6118">MMINPKACFSKHSQWPSKCFRLRQVAASWFWGGFWAFSLGVNPDRSGRKELLG</sequence>
<keyword evidence="2" id="KW-1185">Reference proteome</keyword>